<keyword evidence="2" id="KW-1185">Reference proteome</keyword>
<accession>A0A6A4GVA9</accession>
<dbReference type="Proteomes" id="UP000799118">
    <property type="component" value="Unassembled WGS sequence"/>
</dbReference>
<evidence type="ECO:0000313" key="2">
    <source>
        <dbReference type="Proteomes" id="UP000799118"/>
    </source>
</evidence>
<dbReference type="AlphaFoldDB" id="A0A6A4GVA9"/>
<gene>
    <name evidence="1" type="ORF">BT96DRAFT_414067</name>
</gene>
<dbReference type="EMBL" id="ML769714">
    <property type="protein sequence ID" value="KAE9389044.1"/>
    <property type="molecule type" value="Genomic_DNA"/>
</dbReference>
<name>A0A6A4GVA9_9AGAR</name>
<reference evidence="1" key="1">
    <citation type="journal article" date="2019" name="Environ. Microbiol.">
        <title>Fungal ecological strategies reflected in gene transcription - a case study of two litter decomposers.</title>
        <authorList>
            <person name="Barbi F."/>
            <person name="Kohler A."/>
            <person name="Barry K."/>
            <person name="Baskaran P."/>
            <person name="Daum C."/>
            <person name="Fauchery L."/>
            <person name="Ihrmark K."/>
            <person name="Kuo A."/>
            <person name="LaButti K."/>
            <person name="Lipzen A."/>
            <person name="Morin E."/>
            <person name="Grigoriev I.V."/>
            <person name="Henrissat B."/>
            <person name="Lindahl B."/>
            <person name="Martin F."/>
        </authorList>
    </citation>
    <scope>NUCLEOTIDE SEQUENCE</scope>
    <source>
        <strain evidence="1">JB14</strain>
    </source>
</reference>
<evidence type="ECO:0000313" key="1">
    <source>
        <dbReference type="EMBL" id="KAE9389044.1"/>
    </source>
</evidence>
<protein>
    <submittedName>
        <fullName evidence="1">Uncharacterized protein</fullName>
    </submittedName>
</protein>
<sequence>MSRILPGDVAASTVDAKIKQLTEQVIARRFVQVLPKKGTRNARKAAKKRNIKEMGAERYRDLKRELKLQQETLREEKVLEKAKVEESVSSELGSLDEVEELEELEDLEASVKSDEWETSVDSEGWEVLVKSVPIEIATLTGPAFAEKGKPKAGSWAGKRKMEWDYARYIK</sequence>
<organism evidence="1 2">
    <name type="scientific">Gymnopus androsaceus JB14</name>
    <dbReference type="NCBI Taxonomy" id="1447944"/>
    <lineage>
        <taxon>Eukaryota</taxon>
        <taxon>Fungi</taxon>
        <taxon>Dikarya</taxon>
        <taxon>Basidiomycota</taxon>
        <taxon>Agaricomycotina</taxon>
        <taxon>Agaricomycetes</taxon>
        <taxon>Agaricomycetidae</taxon>
        <taxon>Agaricales</taxon>
        <taxon>Marasmiineae</taxon>
        <taxon>Omphalotaceae</taxon>
        <taxon>Gymnopus</taxon>
    </lineage>
</organism>
<proteinExistence type="predicted"/>